<dbReference type="eggNOG" id="ENOG502SDGD">
    <property type="taxonomic scope" value="Eukaryota"/>
</dbReference>
<evidence type="ECO:0000313" key="3">
    <source>
        <dbReference type="EMBL" id="EAR96589.2"/>
    </source>
</evidence>
<dbReference type="EMBL" id="GG662691">
    <property type="protein sequence ID" value="EAR96589.2"/>
    <property type="molecule type" value="Genomic_DNA"/>
</dbReference>
<feature type="compositionally biased region" description="Basic and acidic residues" evidence="2">
    <location>
        <begin position="245"/>
        <end position="259"/>
    </location>
</feature>
<accession>Q23JB5</accession>
<feature type="region of interest" description="Disordered" evidence="2">
    <location>
        <begin position="244"/>
        <end position="274"/>
    </location>
</feature>
<feature type="coiled-coil region" evidence="1">
    <location>
        <begin position="894"/>
        <end position="928"/>
    </location>
</feature>
<feature type="coiled-coil region" evidence="1">
    <location>
        <begin position="431"/>
        <end position="490"/>
    </location>
</feature>
<feature type="coiled-coil region" evidence="1">
    <location>
        <begin position="543"/>
        <end position="865"/>
    </location>
</feature>
<feature type="coiled-coil region" evidence="1">
    <location>
        <begin position="1299"/>
        <end position="1330"/>
    </location>
</feature>
<dbReference type="Proteomes" id="UP000009168">
    <property type="component" value="Unassembled WGS sequence"/>
</dbReference>
<dbReference type="OrthoDB" id="306478at2759"/>
<feature type="coiled-coil region" evidence="1">
    <location>
        <begin position="1036"/>
        <end position="1127"/>
    </location>
</feature>
<organism evidence="3 4">
    <name type="scientific">Tetrahymena thermophila (strain SB210)</name>
    <dbReference type="NCBI Taxonomy" id="312017"/>
    <lineage>
        <taxon>Eukaryota</taxon>
        <taxon>Sar</taxon>
        <taxon>Alveolata</taxon>
        <taxon>Ciliophora</taxon>
        <taxon>Intramacronucleata</taxon>
        <taxon>Oligohymenophorea</taxon>
        <taxon>Hymenostomatida</taxon>
        <taxon>Tetrahymenina</taxon>
        <taxon>Tetrahymenidae</taxon>
        <taxon>Tetrahymena</taxon>
    </lineage>
</organism>
<feature type="region of interest" description="Disordered" evidence="2">
    <location>
        <begin position="1221"/>
        <end position="1242"/>
    </location>
</feature>
<name>Q23JB5_TETTS</name>
<dbReference type="InParanoid" id="Q23JB5"/>
<evidence type="ECO:0000256" key="1">
    <source>
        <dbReference type="SAM" id="Coils"/>
    </source>
</evidence>
<keyword evidence="4" id="KW-1185">Reference proteome</keyword>
<keyword evidence="1" id="KW-0175">Coiled coil</keyword>
<proteinExistence type="predicted"/>
<sequence length="1490" mass="176825">MLINDLQLLYILRDLLIQCFSILNNQIQLFYQKIINRLITDTYIQNNYLQILPNIKLIITEFTVLLLCRSIYQIIMQNILPEIKNQSLIGFQNKIINDIKPQSSYQPQRQAQKNFNYPSQSKQLKIDEFQSSSMKNGQKLSLGNIKDQQFQEEINDLMQIQAQQEQRAARNIEKHFKKVIPNAQHKPRNLSESSGVGRLNINQQNNQNMQNYQNIDLNSDEIGLFVPTNIEKLKGSIKNDILGANKKEQSQNKKIKEQQRSFTSNQKQQKSNNLQKSVIIQEQQQQPQPNSLKNHKDFILKRQRIRGPQGVNIKVVEMWINDTICEAESEVQPNQTKLNSPQKKQNDQKEILKNFGLDRKSLQNKGVSKENIDRIYRSLFVYSFGFYEMIQDIFAHIQDSAQTIASVWKIYGILLEYCSRTDFVNTVTQLEKEKTAIVDNLEEQIESKQKQFDELEVIEKEKREILEQQILSLKQEKQNILTEKFQLEEDFKQADQAFNEEVGLRLQFEHKINELHSIHRELLMKHNRLIDDYDSLKIDHEILKNDNENNNKLINTLKVLEQKKSDECRDFQRKVNEITVQFEKLKERAVQAESELQHKNRGADKYEGLLNEEQRINEDLRFQIKNMQEKIDLQQKNEDIYKRRIEELKGEQKYFNKQIDDRSEQFEKLQQKVYDLEKQIIDQKSTVQLQQESYAQIKAQCEQYENQILEIQGEKKKVEQEYEYCINRNELLTTDLEALQKLIKDMKVGRIELEEEYIKCKLRLNNSLDTIKAKNELCKDLEIKMETYEQNHLKLTVEFQTYQNMATKEQDNLKQKISKLERELKQKVHELEVEKKQNEFSNQKIEQSNEQLEQLRKNILEITAQQRDDKFALNNQSNQINQMTSVIESEKSRNTDLIRQVTSLTSTNENLQRETKSQKVVIRELQDNHATDIEQLKILHKKEMDRYVNIEYKIHQMTYEDVLSRFSMMEQEKIRIEQYNIQLEKDLLQIQEEFKDLCEKFDLKTKTLEQTRQILSRVKKFSLQLLTNYINSDRKADQLDKQLRETKTKLAQNEKQYKQDRELLVKLSETTENKLKAEINQYKKDIKEMENLVNQKLEQIKQLQESMQLIEQMKAQQQQQMQQMMQKPLTNEQRKSLAAINQVQMQQKQQIDELRNSFGVQNQLGITDQQQTQFKQQQVNSQQINQSANFQQQNLLNVPTEDIQKNNFIDQKLNQTQIPQQFQQNQQNQLQQQPPLKPNQLPNLQQDLIKDKTKLEPQNKVINQAQKGQNIYQSEANQAKDNQMNNQNQFNQTDQKQARLQNNQQLDALQQQLQQQQRQLKQNYLGEQQNISKQQKDKINKIQQNNSFSYSVEDQQQYQPVNGSIFPNNNNESYNLRLASENIFDSTNQQFVPYHLSDFARINYSTNYNNRTFSDADSNAFQQQHQTNQFSNQKKPAQTHYTGGAYRLTQDHSKFIQGQVAKKLKQQAKENKEFGKLFRLASDHYDNSQS</sequence>
<reference evidence="4" key="1">
    <citation type="journal article" date="2006" name="PLoS Biol.">
        <title>Macronuclear genome sequence of the ciliate Tetrahymena thermophila, a model eukaryote.</title>
        <authorList>
            <person name="Eisen J.A."/>
            <person name="Coyne R.S."/>
            <person name="Wu M."/>
            <person name="Wu D."/>
            <person name="Thiagarajan M."/>
            <person name="Wortman J.R."/>
            <person name="Badger J.H."/>
            <person name="Ren Q."/>
            <person name="Amedeo P."/>
            <person name="Jones K.M."/>
            <person name="Tallon L.J."/>
            <person name="Delcher A.L."/>
            <person name="Salzberg S.L."/>
            <person name="Silva J.C."/>
            <person name="Haas B.J."/>
            <person name="Majoros W.H."/>
            <person name="Farzad M."/>
            <person name="Carlton J.M."/>
            <person name="Smith R.K. Jr."/>
            <person name="Garg J."/>
            <person name="Pearlman R.E."/>
            <person name="Karrer K.M."/>
            <person name="Sun L."/>
            <person name="Manning G."/>
            <person name="Elde N.C."/>
            <person name="Turkewitz A.P."/>
            <person name="Asai D.J."/>
            <person name="Wilkes D.E."/>
            <person name="Wang Y."/>
            <person name="Cai H."/>
            <person name="Collins K."/>
            <person name="Stewart B.A."/>
            <person name="Lee S.R."/>
            <person name="Wilamowska K."/>
            <person name="Weinberg Z."/>
            <person name="Ruzzo W.L."/>
            <person name="Wloga D."/>
            <person name="Gaertig J."/>
            <person name="Frankel J."/>
            <person name="Tsao C.-C."/>
            <person name="Gorovsky M.A."/>
            <person name="Keeling P.J."/>
            <person name="Waller R.F."/>
            <person name="Patron N.J."/>
            <person name="Cherry J.M."/>
            <person name="Stover N.A."/>
            <person name="Krieger C.J."/>
            <person name="del Toro C."/>
            <person name="Ryder H.F."/>
            <person name="Williamson S.C."/>
            <person name="Barbeau R.A."/>
            <person name="Hamilton E.P."/>
            <person name="Orias E."/>
        </authorList>
    </citation>
    <scope>NUCLEOTIDE SEQUENCE [LARGE SCALE GENOMIC DNA]</scope>
    <source>
        <strain evidence="4">SB210</strain>
    </source>
</reference>
<dbReference type="KEGG" id="tet:TTHERM_00490570"/>
<protein>
    <submittedName>
        <fullName evidence="3">Uncharacterized protein</fullName>
    </submittedName>
</protein>
<evidence type="ECO:0000256" key="2">
    <source>
        <dbReference type="SAM" id="MobiDB-lite"/>
    </source>
</evidence>
<dbReference type="HOGENOM" id="CLU_253814_0_0_1"/>
<evidence type="ECO:0000313" key="4">
    <source>
        <dbReference type="Proteomes" id="UP000009168"/>
    </source>
</evidence>
<dbReference type="RefSeq" id="XP_001016834.2">
    <property type="nucleotide sequence ID" value="XM_001016834.2"/>
</dbReference>
<gene>
    <name evidence="3" type="ORF">TTHERM_00490570</name>
</gene>
<dbReference type="GeneID" id="7838690"/>
<feature type="compositionally biased region" description="Low complexity" evidence="2">
    <location>
        <begin position="264"/>
        <end position="274"/>
    </location>
</feature>